<dbReference type="InterPro" id="IPR050611">
    <property type="entry name" value="ABCF"/>
</dbReference>
<keyword evidence="1" id="KW-0677">Repeat</keyword>
<dbReference type="GO" id="GO:0005524">
    <property type="term" value="F:ATP binding"/>
    <property type="evidence" value="ECO:0007669"/>
    <property type="project" value="UniProtKB-KW"/>
</dbReference>
<dbReference type="AlphaFoldDB" id="A0A814EGJ2"/>
<sequence>MSIEQKTCFDEFSSLPFVKKDEKFDFEKEYNETTFQGLENFTLDSGEQKPIEYLENSLDINIEGFSISVNERFLFKNADLKLNYGHRYGLVGLNDVGKTTLIKHIASRALRVPQNIDLLYCDQEVKPIDETVMNVILRTHTKINQLYEELKVLLEEPSMTNENKKRLDKIHKELEAFKCNESHLKACRILAGLGFDRSMMHRPTRSFSTAWRMRISLAKALFIEPSLLLLDEPTNYLDINSVVWLDKYLRDWKKTILVVSNDQCFLDKVCTDIIHLQDIQEKIIIEFPNAHFSESQEWQIFFKNVSFNYENQSYLFKDMDFSVETKSRVSILGSNGVGKSTLLKLLMGDLQPKNGKIIRNGRIRLGRYNQDSIEKLDLNMTPLEYIKNLGNFEYQDCRKKLRNVGLPEFINEMKIENLSIGHKAKLALCDLMSKEYNLILFDEPTNYLDIKTIDALVEAVNSYNGSVVIVSHDEFLIKETNCELYIIENLNICRVQGVFDDYRKEFLESLGEKIG</sequence>
<reference evidence="5" key="1">
    <citation type="submission" date="2021-02" db="EMBL/GenBank/DDBJ databases">
        <authorList>
            <person name="Nowell W R."/>
        </authorList>
    </citation>
    <scope>NUCLEOTIDE SEQUENCE</scope>
    <source>
        <strain evidence="5">Ploen Becks lab</strain>
    </source>
</reference>
<dbReference type="Pfam" id="PF00005">
    <property type="entry name" value="ABC_tran"/>
    <property type="match status" value="2"/>
</dbReference>
<evidence type="ECO:0000256" key="1">
    <source>
        <dbReference type="ARBA" id="ARBA00022737"/>
    </source>
</evidence>
<dbReference type="OrthoDB" id="2110130at2759"/>
<feature type="domain" description="ABC transporter" evidence="4">
    <location>
        <begin position="60"/>
        <end position="303"/>
    </location>
</feature>
<proteinExistence type="predicted"/>
<dbReference type="InterPro" id="IPR003439">
    <property type="entry name" value="ABC_transporter-like_ATP-bd"/>
</dbReference>
<protein>
    <recommendedName>
        <fullName evidence="4">ABC transporter domain-containing protein</fullName>
    </recommendedName>
</protein>
<feature type="domain" description="ABC transporter" evidence="4">
    <location>
        <begin position="300"/>
        <end position="514"/>
    </location>
</feature>
<dbReference type="CDD" id="cd03221">
    <property type="entry name" value="ABCF_EF-3"/>
    <property type="match status" value="2"/>
</dbReference>
<organism evidence="5 6">
    <name type="scientific">Brachionus calyciflorus</name>
    <dbReference type="NCBI Taxonomy" id="104777"/>
    <lineage>
        <taxon>Eukaryota</taxon>
        <taxon>Metazoa</taxon>
        <taxon>Spiralia</taxon>
        <taxon>Gnathifera</taxon>
        <taxon>Rotifera</taxon>
        <taxon>Eurotatoria</taxon>
        <taxon>Monogononta</taxon>
        <taxon>Pseudotrocha</taxon>
        <taxon>Ploima</taxon>
        <taxon>Brachionidae</taxon>
        <taxon>Brachionus</taxon>
    </lineage>
</organism>
<gene>
    <name evidence="5" type="ORF">OXX778_LOCUS14966</name>
</gene>
<evidence type="ECO:0000313" key="6">
    <source>
        <dbReference type="Proteomes" id="UP000663879"/>
    </source>
</evidence>
<evidence type="ECO:0000256" key="3">
    <source>
        <dbReference type="ARBA" id="ARBA00022840"/>
    </source>
</evidence>
<dbReference type="SUPFAM" id="SSF52540">
    <property type="entry name" value="P-loop containing nucleoside triphosphate hydrolases"/>
    <property type="match status" value="2"/>
</dbReference>
<dbReference type="SMART" id="SM00382">
    <property type="entry name" value="AAA"/>
    <property type="match status" value="2"/>
</dbReference>
<evidence type="ECO:0000313" key="5">
    <source>
        <dbReference type="EMBL" id="CAF0972001.1"/>
    </source>
</evidence>
<dbReference type="PANTHER" id="PTHR19211:SF14">
    <property type="entry name" value="ATP-BINDING CASSETTE SUB-FAMILY F MEMBER 1"/>
    <property type="match status" value="1"/>
</dbReference>
<dbReference type="FunFam" id="3.40.50.300:FF:001092">
    <property type="entry name" value="ATP-binding cassette sub-family F member 2"/>
    <property type="match status" value="1"/>
</dbReference>
<dbReference type="FunFam" id="3.40.50.300:FF:000011">
    <property type="entry name" value="Putative ABC transporter ATP-binding component"/>
    <property type="match status" value="1"/>
</dbReference>
<dbReference type="EMBL" id="CAJNOC010003195">
    <property type="protein sequence ID" value="CAF0972001.1"/>
    <property type="molecule type" value="Genomic_DNA"/>
</dbReference>
<keyword evidence="2" id="KW-0547">Nucleotide-binding</keyword>
<dbReference type="InterPro" id="IPR027417">
    <property type="entry name" value="P-loop_NTPase"/>
</dbReference>
<keyword evidence="3" id="KW-0067">ATP-binding</keyword>
<comment type="caution">
    <text evidence="5">The sequence shown here is derived from an EMBL/GenBank/DDBJ whole genome shotgun (WGS) entry which is preliminary data.</text>
</comment>
<dbReference type="Proteomes" id="UP000663879">
    <property type="component" value="Unassembled WGS sequence"/>
</dbReference>
<accession>A0A814EGJ2</accession>
<evidence type="ECO:0000259" key="4">
    <source>
        <dbReference type="PROSITE" id="PS50893"/>
    </source>
</evidence>
<dbReference type="Gene3D" id="3.40.50.300">
    <property type="entry name" value="P-loop containing nucleotide triphosphate hydrolases"/>
    <property type="match status" value="2"/>
</dbReference>
<dbReference type="GO" id="GO:0016887">
    <property type="term" value="F:ATP hydrolysis activity"/>
    <property type="evidence" value="ECO:0007669"/>
    <property type="project" value="InterPro"/>
</dbReference>
<dbReference type="InterPro" id="IPR003593">
    <property type="entry name" value="AAA+_ATPase"/>
</dbReference>
<keyword evidence="6" id="KW-1185">Reference proteome</keyword>
<name>A0A814EGJ2_9BILA</name>
<dbReference type="PROSITE" id="PS50893">
    <property type="entry name" value="ABC_TRANSPORTER_2"/>
    <property type="match status" value="2"/>
</dbReference>
<dbReference type="PANTHER" id="PTHR19211">
    <property type="entry name" value="ATP-BINDING TRANSPORT PROTEIN-RELATED"/>
    <property type="match status" value="1"/>
</dbReference>
<evidence type="ECO:0000256" key="2">
    <source>
        <dbReference type="ARBA" id="ARBA00022741"/>
    </source>
</evidence>